<name>A0A0A9FVG6_ARUDO</name>
<organism evidence="1">
    <name type="scientific">Arundo donax</name>
    <name type="common">Giant reed</name>
    <name type="synonym">Donax arundinaceus</name>
    <dbReference type="NCBI Taxonomy" id="35708"/>
    <lineage>
        <taxon>Eukaryota</taxon>
        <taxon>Viridiplantae</taxon>
        <taxon>Streptophyta</taxon>
        <taxon>Embryophyta</taxon>
        <taxon>Tracheophyta</taxon>
        <taxon>Spermatophyta</taxon>
        <taxon>Magnoliopsida</taxon>
        <taxon>Liliopsida</taxon>
        <taxon>Poales</taxon>
        <taxon>Poaceae</taxon>
        <taxon>PACMAD clade</taxon>
        <taxon>Arundinoideae</taxon>
        <taxon>Arundineae</taxon>
        <taxon>Arundo</taxon>
    </lineage>
</organism>
<reference evidence="1" key="1">
    <citation type="submission" date="2014-09" db="EMBL/GenBank/DDBJ databases">
        <authorList>
            <person name="Magalhaes I.L.F."/>
            <person name="Oliveira U."/>
            <person name="Santos F.R."/>
            <person name="Vidigal T.H.D.A."/>
            <person name="Brescovit A.D."/>
            <person name="Santos A.J."/>
        </authorList>
    </citation>
    <scope>NUCLEOTIDE SEQUENCE</scope>
    <source>
        <tissue evidence="1">Shoot tissue taken approximately 20 cm above the soil surface</tissue>
    </source>
</reference>
<accession>A0A0A9FVG6</accession>
<dbReference type="AlphaFoldDB" id="A0A0A9FVG6"/>
<reference evidence="1" key="2">
    <citation type="journal article" date="2015" name="Data Brief">
        <title>Shoot transcriptome of the giant reed, Arundo donax.</title>
        <authorList>
            <person name="Barrero R.A."/>
            <person name="Guerrero F.D."/>
            <person name="Moolhuijzen P."/>
            <person name="Goolsby J.A."/>
            <person name="Tidwell J."/>
            <person name="Bellgard S.E."/>
            <person name="Bellgard M.I."/>
        </authorList>
    </citation>
    <scope>NUCLEOTIDE SEQUENCE</scope>
    <source>
        <tissue evidence="1">Shoot tissue taken approximately 20 cm above the soil surface</tissue>
    </source>
</reference>
<sequence>MSTKPKPTRTKEMEKSLAAGVAGVMSPYPMVQSVTMQK</sequence>
<evidence type="ECO:0000313" key="1">
    <source>
        <dbReference type="EMBL" id="JAE16835.1"/>
    </source>
</evidence>
<dbReference type="EMBL" id="GBRH01181061">
    <property type="protein sequence ID" value="JAE16835.1"/>
    <property type="molecule type" value="Transcribed_RNA"/>
</dbReference>
<protein>
    <submittedName>
        <fullName evidence="1">Uncharacterized protein</fullName>
    </submittedName>
</protein>
<proteinExistence type="predicted"/>